<proteinExistence type="predicted"/>
<dbReference type="AlphaFoldDB" id="A0A074ZD44"/>
<gene>
    <name evidence="1" type="ORF">T265_07395</name>
</gene>
<keyword evidence="2" id="KW-1185">Reference proteome</keyword>
<protein>
    <submittedName>
        <fullName evidence="1">Uncharacterized protein</fullName>
    </submittedName>
</protein>
<sequence>MLVIDWHQVAENSSTAHNRFLPSSGSSGRRSPRVSINFMLYLLLKIRRQPITGFSLLRAHQVGAVPEFPSTLCSTCNQISPYYRSTLICKLIWLQVIRLTEARELRLPDEPQEERNRSWAVDGFSATLRVVRNKYISTAISRIS</sequence>
<name>A0A074ZD44_OPIVI</name>
<dbReference type="KEGG" id="ovi:T265_07395"/>
<accession>A0A074ZD44</accession>
<evidence type="ECO:0000313" key="1">
    <source>
        <dbReference type="EMBL" id="KER25108.1"/>
    </source>
</evidence>
<dbReference type="EMBL" id="KL596787">
    <property type="protein sequence ID" value="KER25108.1"/>
    <property type="molecule type" value="Genomic_DNA"/>
</dbReference>
<dbReference type="RefSeq" id="XP_009171163.1">
    <property type="nucleotide sequence ID" value="XM_009172899.1"/>
</dbReference>
<organism evidence="1 2">
    <name type="scientific">Opisthorchis viverrini</name>
    <name type="common">Southeast Asian liver fluke</name>
    <dbReference type="NCBI Taxonomy" id="6198"/>
    <lineage>
        <taxon>Eukaryota</taxon>
        <taxon>Metazoa</taxon>
        <taxon>Spiralia</taxon>
        <taxon>Lophotrochozoa</taxon>
        <taxon>Platyhelminthes</taxon>
        <taxon>Trematoda</taxon>
        <taxon>Digenea</taxon>
        <taxon>Opisthorchiida</taxon>
        <taxon>Opisthorchiata</taxon>
        <taxon>Opisthorchiidae</taxon>
        <taxon>Opisthorchis</taxon>
    </lineage>
</organism>
<evidence type="ECO:0000313" key="2">
    <source>
        <dbReference type="Proteomes" id="UP000054324"/>
    </source>
</evidence>
<dbReference type="Proteomes" id="UP000054324">
    <property type="component" value="Unassembled WGS sequence"/>
</dbReference>
<dbReference type="CTD" id="20321574"/>
<dbReference type="OrthoDB" id="6270412at2759"/>
<reference evidence="1 2" key="1">
    <citation type="submission" date="2013-11" db="EMBL/GenBank/DDBJ databases">
        <title>Opisthorchis viverrini - life in the bile duct.</title>
        <authorList>
            <person name="Young N.D."/>
            <person name="Nagarajan N."/>
            <person name="Lin S.J."/>
            <person name="Korhonen P.K."/>
            <person name="Jex A.R."/>
            <person name="Hall R.S."/>
            <person name="Safavi-Hemami H."/>
            <person name="Kaewkong W."/>
            <person name="Bertrand D."/>
            <person name="Gao S."/>
            <person name="Seet Q."/>
            <person name="Wongkham S."/>
            <person name="Teh B.T."/>
            <person name="Wongkham C."/>
            <person name="Intapan P.M."/>
            <person name="Maleewong W."/>
            <person name="Yang X."/>
            <person name="Hu M."/>
            <person name="Wang Z."/>
            <person name="Hofmann A."/>
            <person name="Sternberg P.W."/>
            <person name="Tan P."/>
            <person name="Wang J."/>
            <person name="Gasser R.B."/>
        </authorList>
    </citation>
    <scope>NUCLEOTIDE SEQUENCE [LARGE SCALE GENOMIC DNA]</scope>
</reference>
<dbReference type="GeneID" id="20321574"/>